<comment type="catalytic activity">
    <reaction evidence="4">
        <text>3',3',3'-cAAG + H2O = A[3'-5']pG[3'-5']pAp[3'] + H(+)</text>
        <dbReference type="Rhea" id="RHEA:72867"/>
        <dbReference type="ChEBI" id="CHEBI:15377"/>
        <dbReference type="ChEBI" id="CHEBI:15378"/>
        <dbReference type="ChEBI" id="CHEBI:143810"/>
        <dbReference type="ChEBI" id="CHEBI:192533"/>
    </reaction>
    <physiologicalReaction direction="left-to-right" evidence="4">
        <dbReference type="Rhea" id="RHEA:72868"/>
    </physiologicalReaction>
</comment>
<dbReference type="GO" id="GO:0016787">
    <property type="term" value="F:hydrolase activity"/>
    <property type="evidence" value="ECO:0007669"/>
    <property type="project" value="UniProtKB-KW"/>
</dbReference>
<evidence type="ECO:0000256" key="1">
    <source>
        <dbReference type="ARBA" id="ARBA00022801"/>
    </source>
</evidence>
<dbReference type="Proteomes" id="UP000287401">
    <property type="component" value="Unassembled WGS sequence"/>
</dbReference>
<comment type="catalytic activity">
    <reaction evidence="8">
        <text>3',3'-cUAMP + H2O = U[3'-5']pAp[3'] + H(+)</text>
        <dbReference type="Rhea" id="RHEA:72835"/>
        <dbReference type="ChEBI" id="CHEBI:15377"/>
        <dbReference type="ChEBI" id="CHEBI:15378"/>
        <dbReference type="ChEBI" id="CHEBI:143809"/>
        <dbReference type="ChEBI" id="CHEBI:192498"/>
    </reaction>
    <physiologicalReaction direction="left-to-right" evidence="8">
        <dbReference type="Rhea" id="RHEA:72836"/>
    </physiologicalReaction>
</comment>
<evidence type="ECO:0000259" key="10">
    <source>
        <dbReference type="Pfam" id="PF06381"/>
    </source>
</evidence>
<dbReference type="AlphaFoldDB" id="A0A430BZ88"/>
<feature type="domain" description="Anti-CBASS protein Acb1-like N-terminal" evidence="10">
    <location>
        <begin position="41"/>
        <end position="392"/>
    </location>
</feature>
<dbReference type="Pfam" id="PF06381">
    <property type="entry name" value="Phage_portal_3"/>
    <property type="match status" value="1"/>
</dbReference>
<dbReference type="RefSeq" id="WP_125997823.1">
    <property type="nucleotide sequence ID" value="NZ_QRAL01000006.1"/>
</dbReference>
<evidence type="ECO:0000256" key="5">
    <source>
        <dbReference type="ARBA" id="ARBA00034283"/>
    </source>
</evidence>
<accession>A0A430BZ88</accession>
<feature type="domain" description="Anti-CBASS protein Acb1-like C-terminal" evidence="11">
    <location>
        <begin position="490"/>
        <end position="637"/>
    </location>
</feature>
<dbReference type="InterPro" id="IPR056175">
    <property type="entry name" value="Acb1-like_C"/>
</dbReference>
<feature type="compositionally biased region" description="Acidic residues" evidence="9">
    <location>
        <begin position="440"/>
        <end position="449"/>
    </location>
</feature>
<comment type="similarity">
    <text evidence="6">Belongs to the anti-CBASS protein Acb1 family.</text>
</comment>
<reference evidence="12 13" key="1">
    <citation type="submission" date="2018-07" db="EMBL/GenBank/DDBJ databases">
        <title>Genomic and Epidemiologic Investigation of an Indolent Hospital Outbreak.</title>
        <authorList>
            <person name="Johnson R.C."/>
            <person name="Deming C."/>
            <person name="Conlan S."/>
            <person name="Zellmer C.J."/>
            <person name="Michelin A.V."/>
            <person name="Lee-Lin S."/>
            <person name="Thomas P.J."/>
            <person name="Park M."/>
            <person name="Weingarten R.A."/>
            <person name="Less J."/>
            <person name="Dekker J.P."/>
            <person name="Frank K.M."/>
            <person name="Musser K.A."/>
            <person name="Mcquiston J.R."/>
            <person name="Henderson D.K."/>
            <person name="Lau A.F."/>
            <person name="Palmore T.N."/>
            <person name="Segre J.A."/>
        </authorList>
    </citation>
    <scope>NUCLEOTIDE SEQUENCE [LARGE SCALE GENOMIC DNA]</scope>
    <source>
        <strain evidence="12 13">SK-NIH.Env6_1116</strain>
    </source>
</reference>
<evidence type="ECO:0000259" key="11">
    <source>
        <dbReference type="Pfam" id="PF23474"/>
    </source>
</evidence>
<keyword evidence="1" id="KW-0378">Hydrolase</keyword>
<evidence type="ECO:0000256" key="7">
    <source>
        <dbReference type="ARBA" id="ARBA00034343"/>
    </source>
</evidence>
<evidence type="ECO:0000313" key="13">
    <source>
        <dbReference type="Proteomes" id="UP000287401"/>
    </source>
</evidence>
<dbReference type="Pfam" id="PF23474">
    <property type="entry name" value="Acb1"/>
    <property type="match status" value="1"/>
</dbReference>
<feature type="region of interest" description="Disordered" evidence="9">
    <location>
        <begin position="436"/>
        <end position="472"/>
    </location>
</feature>
<comment type="caution">
    <text evidence="12">The sequence shown here is derived from an EMBL/GenBank/DDBJ whole genome shotgun (WGS) entry which is preliminary data.</text>
</comment>
<comment type="catalytic activity">
    <reaction evidence="3">
        <text>3',3',3'-c-tri-AMP + H2O = A[3'-5']pA[3'-5']pAp[3'] + H(+)</text>
        <dbReference type="Rhea" id="RHEA:72859"/>
        <dbReference type="ChEBI" id="CHEBI:15377"/>
        <dbReference type="ChEBI" id="CHEBI:15378"/>
        <dbReference type="ChEBI" id="CHEBI:192523"/>
        <dbReference type="ChEBI" id="CHEBI:192530"/>
    </reaction>
    <physiologicalReaction direction="left-to-right" evidence="3">
        <dbReference type="Rhea" id="RHEA:72860"/>
    </physiologicalReaction>
</comment>
<evidence type="ECO:0000256" key="8">
    <source>
        <dbReference type="ARBA" id="ARBA00048123"/>
    </source>
</evidence>
<evidence type="ECO:0000256" key="3">
    <source>
        <dbReference type="ARBA" id="ARBA00034240"/>
    </source>
</evidence>
<dbReference type="EMBL" id="QRAL01000006">
    <property type="protein sequence ID" value="RSU58021.1"/>
    <property type="molecule type" value="Genomic_DNA"/>
</dbReference>
<evidence type="ECO:0000313" key="12">
    <source>
        <dbReference type="EMBL" id="RSU58021.1"/>
    </source>
</evidence>
<evidence type="ECO:0000256" key="4">
    <source>
        <dbReference type="ARBA" id="ARBA00034244"/>
    </source>
</evidence>
<comment type="catalytic activity">
    <reaction evidence="2">
        <text>3',3',3'-cAAG + H2O = G[3'-5']pA[3'-5']pAp[3'] + H(+)</text>
        <dbReference type="Rhea" id="RHEA:72863"/>
        <dbReference type="ChEBI" id="CHEBI:15377"/>
        <dbReference type="ChEBI" id="CHEBI:15378"/>
        <dbReference type="ChEBI" id="CHEBI:143810"/>
        <dbReference type="ChEBI" id="CHEBI:192532"/>
    </reaction>
    <physiologicalReaction direction="left-to-right" evidence="2">
        <dbReference type="Rhea" id="RHEA:72864"/>
    </physiologicalReaction>
</comment>
<protein>
    <recommendedName>
        <fullName evidence="7">Anti-CBASS protein Acb1</fullName>
    </recommendedName>
</protein>
<gene>
    <name evidence="12" type="ORF">DAH51_07195</name>
</gene>
<organism evidence="12 13">
    <name type="scientific">Sphingobium yanoikuyae</name>
    <name type="common">Sphingomonas yanoikuyae</name>
    <dbReference type="NCBI Taxonomy" id="13690"/>
    <lineage>
        <taxon>Bacteria</taxon>
        <taxon>Pseudomonadati</taxon>
        <taxon>Pseudomonadota</taxon>
        <taxon>Alphaproteobacteria</taxon>
        <taxon>Sphingomonadales</taxon>
        <taxon>Sphingomonadaceae</taxon>
        <taxon>Sphingobium</taxon>
    </lineage>
</organism>
<name>A0A430BZ88_SPHYA</name>
<comment type="catalytic activity">
    <reaction evidence="5">
        <text>3',3'-cGAMP + H2O = G[3'-5']pAp[3'] + H(+)</text>
        <dbReference type="Rhea" id="RHEA:72831"/>
        <dbReference type="ChEBI" id="CHEBI:15377"/>
        <dbReference type="ChEBI" id="CHEBI:15378"/>
        <dbReference type="ChEBI" id="CHEBI:71501"/>
        <dbReference type="ChEBI" id="CHEBI:192497"/>
    </reaction>
    <physiologicalReaction direction="left-to-right" evidence="5">
        <dbReference type="Rhea" id="RHEA:72832"/>
    </physiologicalReaction>
</comment>
<evidence type="ECO:0000256" key="6">
    <source>
        <dbReference type="ARBA" id="ARBA00034316"/>
    </source>
</evidence>
<sequence>MAWITDSLRGAIDLASRLNPFSRAGGVETAIAGHFTHQLAIAAYMSSGMLRKVIAIPAADRAQKWRDWQADKDDITKIEAEEKRLGLRAKTKEAEVLRGTGGGAFILVTAGDHDSPLTPDSIGPGGLVAVNVVSRWEITPKDFEKDLASPNYRQPTYFEVNGGEKTAQRIHPSRVVCFRGDPIPSATSFDEIETFWGDCRLLQVFTAVQNSDHTQAWFVELVKKAKLLRIGIPDLLDMLSSEEGKRNLNERIALIASGESTLNATVYRSGTGQDDPGEKIDDYQINFSGIPAFMDAVDQRLAAVSGIPFTKLMGRSPAGMNATGESDMSNWWDTVGDGQENETRPCLEQLDPFLLRSAGVSKPDDIWWLWAPLRKPTEKEEAETFKLLMEAIGALIDGGMVPREALAQAVQNLIEERGYMPGLADALKKIPEAERYGLSPEDDGGDDDPSAIQARGGDPDLAGGGGSGSGAARRAVTDAVSWLSDATPRPLYVQRKLLNAADLIAWAKENGFATTLPASDMHVTVLYSRSPVDPMKMGRDWREDEKGQIIVRPGGPRVIEKLGENAVVLRFACHDLDWRHKDMIEAGGSHDWPEYMPHVTLSYEAPDGLDIDMLKPFNGALRFGPEIFEPLDLDWKRKVKEQ</sequence>
<evidence type="ECO:0000256" key="2">
    <source>
        <dbReference type="ARBA" id="ARBA00034233"/>
    </source>
</evidence>
<evidence type="ECO:0000256" key="9">
    <source>
        <dbReference type="SAM" id="MobiDB-lite"/>
    </source>
</evidence>
<proteinExistence type="inferred from homology"/>
<dbReference type="InterPro" id="IPR024459">
    <property type="entry name" value="Acb1-like_N"/>
</dbReference>